<dbReference type="Gene3D" id="3.30.40.10">
    <property type="entry name" value="Zinc/RING finger domain, C3HC4 (zinc finger)"/>
    <property type="match status" value="1"/>
</dbReference>
<evidence type="ECO:0000256" key="5">
    <source>
        <dbReference type="PROSITE-ProRule" id="PRU00175"/>
    </source>
</evidence>
<dbReference type="RefSeq" id="XP_003747090.1">
    <property type="nucleotide sequence ID" value="XM_003747042.2"/>
</dbReference>
<evidence type="ECO:0000313" key="7">
    <source>
        <dbReference type="Proteomes" id="UP000694867"/>
    </source>
</evidence>
<dbReference type="PANTHER" id="PTHR10044:SF139">
    <property type="entry name" value="DEATH-ASSOCIATED INHIBITOR OF APOPTOSIS 2"/>
    <property type="match status" value="1"/>
</dbReference>
<keyword evidence="2" id="KW-0479">Metal-binding</keyword>
<dbReference type="SMART" id="SM00238">
    <property type="entry name" value="BIR"/>
    <property type="match status" value="2"/>
</dbReference>
<organism evidence="7 8">
    <name type="scientific">Galendromus occidentalis</name>
    <name type="common">western predatory mite</name>
    <dbReference type="NCBI Taxonomy" id="34638"/>
    <lineage>
        <taxon>Eukaryota</taxon>
        <taxon>Metazoa</taxon>
        <taxon>Ecdysozoa</taxon>
        <taxon>Arthropoda</taxon>
        <taxon>Chelicerata</taxon>
        <taxon>Arachnida</taxon>
        <taxon>Acari</taxon>
        <taxon>Parasitiformes</taxon>
        <taxon>Mesostigmata</taxon>
        <taxon>Gamasina</taxon>
        <taxon>Phytoseioidea</taxon>
        <taxon>Phytoseiidae</taxon>
        <taxon>Typhlodrominae</taxon>
        <taxon>Galendromus</taxon>
    </lineage>
</organism>
<evidence type="ECO:0000256" key="1">
    <source>
        <dbReference type="ARBA" id="ARBA00006672"/>
    </source>
</evidence>
<accession>A0AAJ6W0B9</accession>
<proteinExistence type="inferred from homology"/>
<dbReference type="KEGG" id="goe:100902854"/>
<keyword evidence="7" id="KW-1185">Reference proteome</keyword>
<dbReference type="GO" id="GO:0043066">
    <property type="term" value="P:negative regulation of apoptotic process"/>
    <property type="evidence" value="ECO:0007669"/>
    <property type="project" value="TreeGrafter"/>
</dbReference>
<dbReference type="GO" id="GO:0043027">
    <property type="term" value="F:cysteine-type endopeptidase inhibitor activity involved in apoptotic process"/>
    <property type="evidence" value="ECO:0007669"/>
    <property type="project" value="TreeGrafter"/>
</dbReference>
<sequence length="357" mass="40439">MKSCKQRLETFAHWPKPQIDPKRLANAGFYYLQEGDKVRCAWCRGVIGEWEPSDVPFDEHAKFFKTCPFILNPPAYALEGEDECGHRDMCSSSRNVAPGTYPEGAILHSAPKQPHMVSPGARLSTFTKNTWPASSKVRAEDLVEAGFFFLGIRDFTKCFHCEGGLCNWEEGDDPWVEHARWFPECRLVQLSKGEAFVAECRKMHHQIMNEADVRSLRSAGSKKLLKNLRNELEVCLSSPTVEFYLKEGISANVVRRTLENIMVEKGRGFESLQEMVRILSQKLKVSKAPSTQEAKREDSERKEIPERMLCVVCMAQERSILFLPCRHLVTCPSCAASVSECVSCREAIGSSVRTFYS</sequence>
<evidence type="ECO:0000256" key="4">
    <source>
        <dbReference type="ARBA" id="ARBA00022833"/>
    </source>
</evidence>
<dbReference type="GO" id="GO:0008270">
    <property type="term" value="F:zinc ion binding"/>
    <property type="evidence" value="ECO:0007669"/>
    <property type="project" value="UniProtKB-KW"/>
</dbReference>
<dbReference type="GO" id="GO:0005634">
    <property type="term" value="C:nucleus"/>
    <property type="evidence" value="ECO:0007669"/>
    <property type="project" value="TreeGrafter"/>
</dbReference>
<dbReference type="InterPro" id="IPR001841">
    <property type="entry name" value="Znf_RING"/>
</dbReference>
<dbReference type="CDD" id="cd00022">
    <property type="entry name" value="BIR"/>
    <property type="match status" value="2"/>
</dbReference>
<dbReference type="FunFam" id="1.10.1170.10:FF:000002">
    <property type="entry name" value="Baculoviral IAP repeat containing 7"/>
    <property type="match status" value="1"/>
</dbReference>
<dbReference type="InterPro" id="IPR013083">
    <property type="entry name" value="Znf_RING/FYVE/PHD"/>
</dbReference>
<dbReference type="SUPFAM" id="SSF57924">
    <property type="entry name" value="Inhibitor of apoptosis (IAP) repeat"/>
    <property type="match status" value="2"/>
</dbReference>
<dbReference type="InterPro" id="IPR001370">
    <property type="entry name" value="BIR_rpt"/>
</dbReference>
<dbReference type="GeneID" id="100902854"/>
<dbReference type="AlphaFoldDB" id="A0AAJ6W0B9"/>
<dbReference type="Gene3D" id="1.10.1170.10">
    <property type="entry name" value="Inhibitor Of Apoptosis Protein (2mihbC-IAP-1), Chain A"/>
    <property type="match status" value="2"/>
</dbReference>
<dbReference type="InterPro" id="IPR050784">
    <property type="entry name" value="IAP"/>
</dbReference>
<dbReference type="Proteomes" id="UP000694867">
    <property type="component" value="Unplaced"/>
</dbReference>
<dbReference type="GO" id="GO:0051726">
    <property type="term" value="P:regulation of cell cycle"/>
    <property type="evidence" value="ECO:0007669"/>
    <property type="project" value="TreeGrafter"/>
</dbReference>
<dbReference type="GO" id="GO:0061630">
    <property type="term" value="F:ubiquitin protein ligase activity"/>
    <property type="evidence" value="ECO:0007669"/>
    <property type="project" value="TreeGrafter"/>
</dbReference>
<dbReference type="Pfam" id="PF00653">
    <property type="entry name" value="BIR"/>
    <property type="match status" value="2"/>
</dbReference>
<comment type="similarity">
    <text evidence="1">Belongs to the IAP family.</text>
</comment>
<keyword evidence="4" id="KW-0862">Zinc</keyword>
<evidence type="ECO:0000256" key="3">
    <source>
        <dbReference type="ARBA" id="ARBA00022771"/>
    </source>
</evidence>
<name>A0AAJ6W0B9_9ACAR</name>
<gene>
    <name evidence="8" type="primary">LOC100902854</name>
</gene>
<dbReference type="PANTHER" id="PTHR10044">
    <property type="entry name" value="INHIBITOR OF APOPTOSIS"/>
    <property type="match status" value="1"/>
</dbReference>
<reference evidence="8" key="1">
    <citation type="submission" date="2025-08" db="UniProtKB">
        <authorList>
            <consortium name="RefSeq"/>
        </authorList>
    </citation>
    <scope>IDENTIFICATION</scope>
</reference>
<feature type="domain" description="RING-type" evidence="6">
    <location>
        <begin position="310"/>
        <end position="345"/>
    </location>
</feature>
<protein>
    <submittedName>
        <fullName evidence="8">Baculoviral IAP repeat-containing protein 7</fullName>
    </submittedName>
</protein>
<dbReference type="PROSITE" id="PS50089">
    <property type="entry name" value="ZF_RING_2"/>
    <property type="match status" value="1"/>
</dbReference>
<dbReference type="GO" id="GO:0031398">
    <property type="term" value="P:positive regulation of protein ubiquitination"/>
    <property type="evidence" value="ECO:0007669"/>
    <property type="project" value="TreeGrafter"/>
</dbReference>
<evidence type="ECO:0000256" key="2">
    <source>
        <dbReference type="ARBA" id="ARBA00022723"/>
    </source>
</evidence>
<dbReference type="GO" id="GO:0005737">
    <property type="term" value="C:cytoplasm"/>
    <property type="evidence" value="ECO:0007669"/>
    <property type="project" value="TreeGrafter"/>
</dbReference>
<evidence type="ECO:0000313" key="8">
    <source>
        <dbReference type="RefSeq" id="XP_003747090.1"/>
    </source>
</evidence>
<dbReference type="PROSITE" id="PS50143">
    <property type="entry name" value="BIR_REPEAT_2"/>
    <property type="match status" value="2"/>
</dbReference>
<evidence type="ECO:0000259" key="6">
    <source>
        <dbReference type="PROSITE" id="PS50089"/>
    </source>
</evidence>
<dbReference type="Pfam" id="PF13920">
    <property type="entry name" value="zf-C3HC4_3"/>
    <property type="match status" value="1"/>
</dbReference>
<keyword evidence="3 5" id="KW-0863">Zinc-finger</keyword>